<evidence type="ECO:0000256" key="8">
    <source>
        <dbReference type="RuleBase" id="RU000417"/>
    </source>
</evidence>
<evidence type="ECO:0000256" key="4">
    <source>
        <dbReference type="ARBA" id="ARBA00022747"/>
    </source>
</evidence>
<evidence type="ECO:0000256" key="7">
    <source>
        <dbReference type="RuleBase" id="RU000416"/>
    </source>
</evidence>
<evidence type="ECO:0000256" key="5">
    <source>
        <dbReference type="ARBA" id="ARBA00047422"/>
    </source>
</evidence>
<reference evidence="9 10" key="1">
    <citation type="journal article" date="2008" name="Int. J. Syst. Evol. Microbiol.">
        <title>Bizionia argentinensis sp. nov., isolated from surface marine water in Antarctica.</title>
        <authorList>
            <person name="Bercovich A."/>
            <person name="Vazquez S.C."/>
            <person name="Yankilevich P."/>
            <person name="Coria S.H."/>
            <person name="Foti M."/>
            <person name="Hernandez E."/>
            <person name="Vidal A."/>
            <person name="Ruberto L."/>
            <person name="Melo C."/>
            <person name="Marenssi S."/>
            <person name="Criscuolo M."/>
            <person name="Memoli M."/>
            <person name="Arguelles M."/>
            <person name="Mac Cormack W.P."/>
        </authorList>
    </citation>
    <scope>NUCLEOTIDE SEQUENCE [LARGE SCALE GENOMIC DNA]</scope>
    <source>
        <strain evidence="9 10">JUB59</strain>
    </source>
</reference>
<dbReference type="PANTHER" id="PTHR46098">
    <property type="entry name" value="TRNA (CYTOSINE(38)-C(5))-METHYLTRANSFERASE"/>
    <property type="match status" value="1"/>
</dbReference>
<keyword evidence="1 6" id="KW-0489">Methyltransferase</keyword>
<evidence type="ECO:0000256" key="3">
    <source>
        <dbReference type="ARBA" id="ARBA00022691"/>
    </source>
</evidence>
<dbReference type="REBASE" id="41406">
    <property type="entry name" value="M.Bar59ORF3064P"/>
</dbReference>
<evidence type="ECO:0000256" key="6">
    <source>
        <dbReference type="PROSITE-ProRule" id="PRU01016"/>
    </source>
</evidence>
<feature type="active site" evidence="6">
    <location>
        <position position="75"/>
    </location>
</feature>
<comment type="similarity">
    <text evidence="6 7">Belongs to the class I-like SAM-binding methyltransferase superfamily. C5-methyltransferase family.</text>
</comment>
<dbReference type="PATRIC" id="fig|1046627.3.peg.1649"/>
<dbReference type="EMBL" id="AFXZ01000027">
    <property type="protein sequence ID" value="EGV43430.1"/>
    <property type="molecule type" value="Genomic_DNA"/>
</dbReference>
<evidence type="ECO:0000256" key="2">
    <source>
        <dbReference type="ARBA" id="ARBA00022679"/>
    </source>
</evidence>
<comment type="catalytic activity">
    <reaction evidence="5 8">
        <text>a 2'-deoxycytidine in DNA + S-adenosyl-L-methionine = a 5-methyl-2'-deoxycytidine in DNA + S-adenosyl-L-homocysteine + H(+)</text>
        <dbReference type="Rhea" id="RHEA:13681"/>
        <dbReference type="Rhea" id="RHEA-COMP:11369"/>
        <dbReference type="Rhea" id="RHEA-COMP:11370"/>
        <dbReference type="ChEBI" id="CHEBI:15378"/>
        <dbReference type="ChEBI" id="CHEBI:57856"/>
        <dbReference type="ChEBI" id="CHEBI:59789"/>
        <dbReference type="ChEBI" id="CHEBI:85452"/>
        <dbReference type="ChEBI" id="CHEBI:85454"/>
        <dbReference type="EC" id="2.1.1.37"/>
    </reaction>
</comment>
<protein>
    <recommendedName>
        <fullName evidence="8">Cytosine-specific methyltransferase</fullName>
        <ecNumber evidence="8">2.1.1.37</ecNumber>
    </recommendedName>
</protein>
<dbReference type="EC" id="2.1.1.37" evidence="8"/>
<dbReference type="AlphaFoldDB" id="G2EDQ2"/>
<evidence type="ECO:0000313" key="9">
    <source>
        <dbReference type="EMBL" id="EGV43430.1"/>
    </source>
</evidence>
<accession>G2EDQ2</accession>
<dbReference type="eggNOG" id="COG0270">
    <property type="taxonomic scope" value="Bacteria"/>
</dbReference>
<dbReference type="Proteomes" id="UP000003730">
    <property type="component" value="Unassembled WGS sequence"/>
</dbReference>
<proteinExistence type="inferred from homology"/>
<dbReference type="PANTHER" id="PTHR46098:SF1">
    <property type="entry name" value="TRNA (CYTOSINE(38)-C(5))-METHYLTRANSFERASE"/>
    <property type="match status" value="1"/>
</dbReference>
<evidence type="ECO:0000313" key="10">
    <source>
        <dbReference type="Proteomes" id="UP000003730"/>
    </source>
</evidence>
<dbReference type="PROSITE" id="PS51679">
    <property type="entry name" value="SAM_MT_C5"/>
    <property type="match status" value="1"/>
</dbReference>
<name>G2EDQ2_9FLAO</name>
<comment type="caution">
    <text evidence="9">The sequence shown here is derived from an EMBL/GenBank/DDBJ whole genome shotgun (WGS) entry which is preliminary data.</text>
</comment>
<dbReference type="InterPro" id="IPR018117">
    <property type="entry name" value="C5_DNA_meth_AS"/>
</dbReference>
<keyword evidence="3 6" id="KW-0949">S-adenosyl-L-methionine</keyword>
<dbReference type="SUPFAM" id="SSF53335">
    <property type="entry name" value="S-adenosyl-L-methionine-dependent methyltransferases"/>
    <property type="match status" value="1"/>
</dbReference>
<dbReference type="Pfam" id="PF00145">
    <property type="entry name" value="DNA_methylase"/>
    <property type="match status" value="1"/>
</dbReference>
<dbReference type="Gene3D" id="3.40.50.150">
    <property type="entry name" value="Vaccinia Virus protein VP39"/>
    <property type="match status" value="1"/>
</dbReference>
<keyword evidence="10" id="KW-1185">Reference proteome</keyword>
<dbReference type="GO" id="GO:0009307">
    <property type="term" value="P:DNA restriction-modification system"/>
    <property type="evidence" value="ECO:0007669"/>
    <property type="project" value="UniProtKB-KW"/>
</dbReference>
<keyword evidence="4" id="KW-0680">Restriction system</keyword>
<dbReference type="OrthoDB" id="32195at2"/>
<dbReference type="GO" id="GO:0003886">
    <property type="term" value="F:DNA (cytosine-5-)-methyltransferase activity"/>
    <property type="evidence" value="ECO:0007669"/>
    <property type="project" value="UniProtKB-EC"/>
</dbReference>
<organism evidence="9 10">
    <name type="scientific">Bizionia argentinensis JUB59</name>
    <dbReference type="NCBI Taxonomy" id="1046627"/>
    <lineage>
        <taxon>Bacteria</taxon>
        <taxon>Pseudomonadati</taxon>
        <taxon>Bacteroidota</taxon>
        <taxon>Flavobacteriia</taxon>
        <taxon>Flavobacteriales</taxon>
        <taxon>Flavobacteriaceae</taxon>
        <taxon>Bizionia</taxon>
    </lineage>
</organism>
<dbReference type="RefSeq" id="WP_008637225.1">
    <property type="nucleotide sequence ID" value="NZ_AFXZ01000027.1"/>
</dbReference>
<dbReference type="InterPro" id="IPR029063">
    <property type="entry name" value="SAM-dependent_MTases_sf"/>
</dbReference>
<keyword evidence="2 6" id="KW-0808">Transferase</keyword>
<sequence>MSKNKFKFIDLFAGIGGFHIALEKLGHECVFASEKRVNLAELYKKNFDIEVNRDITKIEVSDIPSFDILCAGFPCQPFSKAGKQDGLLDERNGSLFDKIVDILEYHKPKYFILENVRNLISHDNENTWFYIKEQLEIKLGYKIDKKIYSPHNFGIPQHRERLFIIGSSDGLEHFEWLETTNKTTSIFEYLDKNPVNARKLEDEKIEVIDIWQEFISKIPKEQKLPGFPIWSMEFGATYPFEEKTPYASSTKAIGKTKGNFGIELKGLSRPEKIKNLPNYAQTEENEFPSWKKNYIRKNREFYETYKEILEPIVKKIEKLKIASWQKLEWNVQGGERDLYKYIIQFRGSGVRIKKTDFFPSLVTVSTQIPIISWEKRYITPSEGARIQSLNGIELPENLGTCFSALGNAVNGTIVKLIAEKLIQERPIQIKPNGKLKEINGYKVTSKNQNEPNYERIE</sequence>
<dbReference type="GO" id="GO:0032259">
    <property type="term" value="P:methylation"/>
    <property type="evidence" value="ECO:0007669"/>
    <property type="project" value="UniProtKB-KW"/>
</dbReference>
<evidence type="ECO:0000256" key="1">
    <source>
        <dbReference type="ARBA" id="ARBA00022603"/>
    </source>
</evidence>
<dbReference type="PRINTS" id="PR00105">
    <property type="entry name" value="C5METTRFRASE"/>
</dbReference>
<dbReference type="InterPro" id="IPR001525">
    <property type="entry name" value="C5_MeTfrase"/>
</dbReference>
<gene>
    <name evidence="9" type="primary">dcm</name>
    <name evidence="9" type="ORF">BZARG_3064</name>
</gene>
<dbReference type="NCBIfam" id="TIGR00675">
    <property type="entry name" value="dcm"/>
    <property type="match status" value="1"/>
</dbReference>
<dbReference type="PROSITE" id="PS00094">
    <property type="entry name" value="C5_MTASE_1"/>
    <property type="match status" value="1"/>
</dbReference>
<dbReference type="InterPro" id="IPR050750">
    <property type="entry name" value="C5-MTase"/>
</dbReference>
<dbReference type="STRING" id="1046627.BZARG_3064"/>